<evidence type="ECO:0000256" key="1">
    <source>
        <dbReference type="SAM" id="Phobius"/>
    </source>
</evidence>
<dbReference type="RefSeq" id="WP_139694844.1">
    <property type="nucleotide sequence ID" value="NZ_CP074074.1"/>
</dbReference>
<dbReference type="Pfam" id="PF13480">
    <property type="entry name" value="Acetyltransf_6"/>
    <property type="match status" value="1"/>
</dbReference>
<feature type="transmembrane region" description="Helical" evidence="1">
    <location>
        <begin position="9"/>
        <end position="29"/>
    </location>
</feature>
<feature type="domain" description="FAD-dependent urate hydroxylase HpyO/Asp monooxygenase CreE-like FAD/NAD(P)-binding" evidence="2">
    <location>
        <begin position="11"/>
        <end position="191"/>
    </location>
</feature>
<dbReference type="PROSITE" id="PS51191">
    <property type="entry name" value="FEMABX"/>
    <property type="match status" value="1"/>
</dbReference>
<dbReference type="OrthoDB" id="9785911at2"/>
<accession>A0A5C4SSE4</accession>
<dbReference type="InterPro" id="IPR003447">
    <property type="entry name" value="FEMABX"/>
</dbReference>
<feature type="domain" description="BioF2-like acetyltransferase" evidence="3">
    <location>
        <begin position="691"/>
        <end position="822"/>
    </location>
</feature>
<dbReference type="PANTHER" id="PTHR40254:SF1">
    <property type="entry name" value="BLR0577 PROTEIN"/>
    <property type="match status" value="1"/>
</dbReference>
<protein>
    <submittedName>
        <fullName evidence="4">GNAT family N-acetyltransferase</fullName>
    </submittedName>
</protein>
<dbReference type="InterPro" id="IPR038732">
    <property type="entry name" value="HpyO/CreE_NAD-binding"/>
</dbReference>
<dbReference type="AlphaFoldDB" id="A0A5C4SSE4"/>
<dbReference type="EMBL" id="VDCS01000002">
    <property type="protein sequence ID" value="TNJ46473.1"/>
    <property type="molecule type" value="Genomic_DNA"/>
</dbReference>
<keyword evidence="1" id="KW-0472">Membrane</keyword>
<evidence type="ECO:0000259" key="2">
    <source>
        <dbReference type="Pfam" id="PF13454"/>
    </source>
</evidence>
<dbReference type="PANTHER" id="PTHR40254">
    <property type="entry name" value="BLR0577 PROTEIN"/>
    <property type="match status" value="1"/>
</dbReference>
<comment type="caution">
    <text evidence="4">The sequence shown here is derived from an EMBL/GenBank/DDBJ whole genome shotgun (WGS) entry which is preliminary data.</text>
</comment>
<dbReference type="InterPro" id="IPR052189">
    <property type="entry name" value="L-asp_N-monooxygenase_NS-form"/>
</dbReference>
<proteinExistence type="predicted"/>
<keyword evidence="1" id="KW-1133">Transmembrane helix</keyword>
<dbReference type="Gene3D" id="3.40.630.30">
    <property type="match status" value="1"/>
</dbReference>
<gene>
    <name evidence="4" type="ORF">FGF67_02275</name>
</gene>
<name>A0A5C4SSE4_9FLAO</name>
<dbReference type="InterPro" id="IPR038740">
    <property type="entry name" value="BioF2-like_GNAT_dom"/>
</dbReference>
<dbReference type="InterPro" id="IPR016181">
    <property type="entry name" value="Acyl_CoA_acyltransferase"/>
</dbReference>
<evidence type="ECO:0000313" key="4">
    <source>
        <dbReference type="EMBL" id="TNJ46473.1"/>
    </source>
</evidence>
<reference evidence="4 5" key="1">
    <citation type="submission" date="2019-05" db="EMBL/GenBank/DDBJ databases">
        <title>Tamlana fucoidanivorans sp. nov., isolated from the surface of algae collected from Fujian province in China.</title>
        <authorList>
            <person name="Li J."/>
        </authorList>
    </citation>
    <scope>NUCLEOTIDE SEQUENCE [LARGE SCALE GENOMIC DNA]</scope>
    <source>
        <strain evidence="4 5">CW2-9</strain>
    </source>
</reference>
<dbReference type="Pfam" id="PF13454">
    <property type="entry name" value="NAD_binding_9"/>
    <property type="match status" value="1"/>
</dbReference>
<dbReference type="SUPFAM" id="SSF55729">
    <property type="entry name" value="Acyl-CoA N-acyltransferases (Nat)"/>
    <property type="match status" value="1"/>
</dbReference>
<keyword evidence="4" id="KW-0808">Transferase</keyword>
<organism evidence="4 5">
    <name type="scientific">Allotamlana fucoidanivorans</name>
    <dbReference type="NCBI Taxonomy" id="2583814"/>
    <lineage>
        <taxon>Bacteria</taxon>
        <taxon>Pseudomonadati</taxon>
        <taxon>Bacteroidota</taxon>
        <taxon>Flavobacteriia</taxon>
        <taxon>Flavobacteriales</taxon>
        <taxon>Flavobacteriaceae</taxon>
        <taxon>Allotamlana</taxon>
    </lineage>
</organism>
<dbReference type="Proteomes" id="UP000308713">
    <property type="component" value="Unassembled WGS sequence"/>
</dbReference>
<evidence type="ECO:0000313" key="5">
    <source>
        <dbReference type="Proteomes" id="UP000308713"/>
    </source>
</evidence>
<dbReference type="GO" id="GO:0016755">
    <property type="term" value="F:aminoacyltransferase activity"/>
    <property type="evidence" value="ECO:0007669"/>
    <property type="project" value="InterPro"/>
</dbReference>
<keyword evidence="1" id="KW-0812">Transmembrane</keyword>
<dbReference type="GO" id="GO:0044038">
    <property type="term" value="P:cell wall macromolecule biosynthetic process"/>
    <property type="evidence" value="ECO:0007669"/>
    <property type="project" value="InterPro"/>
</dbReference>
<evidence type="ECO:0000259" key="3">
    <source>
        <dbReference type="Pfam" id="PF13480"/>
    </source>
</evidence>
<sequence>MKNYKKTDITFVGSGISASFTLINFLSLLDKTLLSKKLSITIIDRYAEFNTGIPYGERSGFSTLLITSLKNFLPEPERTRFIVWLNENKTWLLEAYKNEGGVLTEQWLHKHAEEIQNNDWIDLFLPRRFFGIYIDERVKQKIKLLENKNKIEVTFIKEEVVDIAENDNTYNMVLSNDANLCSKKVILSVGSLPVQKLWKNKEVIETENLLFVNTPYEPNLISTIDKMDRFLRQRSQAHKKTNVLIIGANASALEILYKLNDHLGSNQYNLNDFVFLSTQGRTPDAVIDQQRKETFEAVHLNKLQRKNALSAKSIAKAAFEDIKESDKIQLGAASTVDTISAAFGALLTRLEYNELSKFACHYGNEIGKKQRCAGEHYTNTIENLKKQERFEHLAGRFIDLDLDETNNEYVLKYLDTETGSEKWHDKKFHLIINCVGSMNLTDNRIPKLLTRLMQKGYCKMNESKIGFAVNNALETKKNLHIMGPLLAGNVINNNAIWHVEHCGRIIWLSGILSKIMYDSFNKVYDIKTENALKSAETIESNFEVITLKRDWDLFLKDIGHYDFYHTYDYHHLASSNGENPILIKYIENNVIIGLPLLIRDIYSTIYKDATSVYGYVGPISKGVDDNFNNNNFITHLIKYFNANNIISVFSRLNPYLPKQNKILFQVGELTPQGKVICMDLKPSLEKQRGEYRNRLKTYINKARRECSVVVAKTNSDLNTFIDLYYENMDRVNAKKFYYFSKDYFRLLLKSNDFKTTVLLAVHNKTNEIIGGSMFISTKAIIQYHLSGTKAGYSKLNPTKLLIDEMRIMAHQQGLSLFNLGGGLGGSDDDSLFHFKSSFSKQSKQFNLWKWITNKQVYNELVLAKTDNTKKNYFPLYRSIEDINVQL</sequence>
<keyword evidence="5" id="KW-1185">Reference proteome</keyword>